<comment type="similarity">
    <text evidence="1 7">Belongs to the aldehyde dehydrogenase family.</text>
</comment>
<evidence type="ECO:0000313" key="9">
    <source>
        <dbReference type="EMBL" id="APT87989.1"/>
    </source>
</evidence>
<accession>A0A1L7CQ95</accession>
<dbReference type="KEGG" id="cfk:CFRA_00275"/>
<evidence type="ECO:0000256" key="2">
    <source>
        <dbReference type="ARBA" id="ARBA00022857"/>
    </source>
</evidence>
<dbReference type="FunFam" id="3.40.309.10:FF:000009">
    <property type="entry name" value="Aldehyde dehydrogenase A"/>
    <property type="match status" value="1"/>
</dbReference>
<dbReference type="NCBIfam" id="NF006916">
    <property type="entry name" value="PRK09407.1"/>
    <property type="match status" value="1"/>
</dbReference>
<feature type="active site" evidence="6">
    <location>
        <position position="231"/>
    </location>
</feature>
<keyword evidence="3 7" id="KW-0560">Oxidoreductase</keyword>
<evidence type="ECO:0000256" key="3">
    <source>
        <dbReference type="ARBA" id="ARBA00023002"/>
    </source>
</evidence>
<dbReference type="GO" id="GO:0036243">
    <property type="term" value="F:succinate-semialdehyde dehydrogenase (NADP+) activity"/>
    <property type="evidence" value="ECO:0007669"/>
    <property type="project" value="UniProtKB-EC"/>
</dbReference>
<evidence type="ECO:0000256" key="7">
    <source>
        <dbReference type="RuleBase" id="RU003345"/>
    </source>
</evidence>
<dbReference type="PROSITE" id="PS00687">
    <property type="entry name" value="ALDEHYDE_DEHYDR_GLU"/>
    <property type="match status" value="1"/>
</dbReference>
<dbReference type="OrthoDB" id="6882680at2"/>
<dbReference type="InterPro" id="IPR029510">
    <property type="entry name" value="Ald_DH_CS_GLU"/>
</dbReference>
<feature type="domain" description="Aldehyde dehydrogenase" evidence="8">
    <location>
        <begin position="4"/>
        <end position="457"/>
    </location>
</feature>
<dbReference type="EC" id="1.2.1.79" evidence="4"/>
<evidence type="ECO:0000256" key="6">
    <source>
        <dbReference type="PROSITE-ProRule" id="PRU10007"/>
    </source>
</evidence>
<sequence length="492" mass="52682">MTAITVVSPSSGKELGEVTAHTAEDTRNAFDRARPAQRRWQATPVKERRKVLLKLHDLVLERRDEILDLIQDETGKNRTSAFEEVMDVAITARHCGYAAGRLLRPKRAKTSLPGLTRTRVEHDPVGVVGMISPWNYPFSLTAGDAIAALAMGNAVVLKPDSQTPYTGLLVADLLREAGLPENVFQAVTGSGSVVGQEIVAQCDYLMFTGSTATGRKLGEQAGERLVGYSAELGGKNPMIIADDADLERTVPGARAACFSNSGQLCISIERLYVHRGIADEFIPAFVDSVAGMRIGGGHDWETDMGSLISEEHCEHVAAMVDDAVAKGARVLTGGRRLTDLGPTFYAPTLLADVPEDAELFREETFGPVVAVEVVDSLDEAVLKANDTRYGLNASVWANPATGSKLASRLHAGTVNVNEGFAAAWSSVGAPMGGWKDSGVGRRHGDGGMLKYTEARTVAVQHLMSISGNTLVDPDVFAKTVTTALKFGKRILR</sequence>
<dbReference type="Gene3D" id="3.40.605.10">
    <property type="entry name" value="Aldehyde Dehydrogenase, Chain A, domain 1"/>
    <property type="match status" value="1"/>
</dbReference>
<dbReference type="AlphaFoldDB" id="A0A1L7CQ95"/>
<reference evidence="9 10" key="1">
    <citation type="submission" date="2014-08" db="EMBL/GenBank/DDBJ databases">
        <title>Complete genome sequence of Corynebacterium frankenforstense ST18(T) (=DSM 45800(T)), isolated from raw cow milk.</title>
        <authorList>
            <person name="Ruckert C."/>
            <person name="Albersmeier A."/>
            <person name="Winkler A."/>
            <person name="Lipski A."/>
            <person name="Kalinowski J."/>
        </authorList>
    </citation>
    <scope>NUCLEOTIDE SEQUENCE [LARGE SCALE GENOMIC DNA]</scope>
    <source>
        <strain evidence="9 10">ST18</strain>
    </source>
</reference>
<organism evidence="9 10">
    <name type="scientific">Corynebacterium frankenforstense DSM 45800</name>
    <dbReference type="NCBI Taxonomy" id="1437875"/>
    <lineage>
        <taxon>Bacteria</taxon>
        <taxon>Bacillati</taxon>
        <taxon>Actinomycetota</taxon>
        <taxon>Actinomycetes</taxon>
        <taxon>Mycobacteriales</taxon>
        <taxon>Corynebacteriaceae</taxon>
        <taxon>Corynebacterium</taxon>
    </lineage>
</organism>
<evidence type="ECO:0000256" key="5">
    <source>
        <dbReference type="ARBA" id="ARBA00048559"/>
    </source>
</evidence>
<dbReference type="InterPro" id="IPR016163">
    <property type="entry name" value="Ald_DH_C"/>
</dbReference>
<evidence type="ECO:0000256" key="1">
    <source>
        <dbReference type="ARBA" id="ARBA00009986"/>
    </source>
</evidence>
<dbReference type="Gene3D" id="3.40.309.10">
    <property type="entry name" value="Aldehyde Dehydrogenase, Chain A, domain 2"/>
    <property type="match status" value="1"/>
</dbReference>
<dbReference type="InterPro" id="IPR016161">
    <property type="entry name" value="Ald_DH/histidinol_DH"/>
</dbReference>
<dbReference type="RefSeq" id="WP_075662957.1">
    <property type="nucleotide sequence ID" value="NZ_CP009247.1"/>
</dbReference>
<evidence type="ECO:0000313" key="10">
    <source>
        <dbReference type="Proteomes" id="UP000185434"/>
    </source>
</evidence>
<protein>
    <recommendedName>
        <fullName evidence="4">succinate-semialdehyde dehydrogenase (NADP(+))</fullName>
        <ecNumber evidence="4">1.2.1.79</ecNumber>
    </recommendedName>
</protein>
<dbReference type="FunFam" id="3.40.605.10:FF:000010">
    <property type="entry name" value="N-succinylglutamate 5-semialdehyde dehydrogenase"/>
    <property type="match status" value="1"/>
</dbReference>
<gene>
    <name evidence="9" type="primary">gabD2</name>
    <name evidence="9" type="ORF">CFRA_00275</name>
</gene>
<evidence type="ECO:0000259" key="8">
    <source>
        <dbReference type="Pfam" id="PF00171"/>
    </source>
</evidence>
<dbReference type="EMBL" id="CP009247">
    <property type="protein sequence ID" value="APT87989.1"/>
    <property type="molecule type" value="Genomic_DNA"/>
</dbReference>
<dbReference type="InterPro" id="IPR015590">
    <property type="entry name" value="Aldehyde_DH_dom"/>
</dbReference>
<dbReference type="PANTHER" id="PTHR11699">
    <property type="entry name" value="ALDEHYDE DEHYDROGENASE-RELATED"/>
    <property type="match status" value="1"/>
</dbReference>
<dbReference type="InterPro" id="IPR016162">
    <property type="entry name" value="Ald_DH_N"/>
</dbReference>
<keyword evidence="2" id="KW-0521">NADP</keyword>
<dbReference type="Proteomes" id="UP000185434">
    <property type="component" value="Chromosome"/>
</dbReference>
<keyword evidence="10" id="KW-1185">Reference proteome</keyword>
<dbReference type="Pfam" id="PF00171">
    <property type="entry name" value="Aldedh"/>
    <property type="match status" value="1"/>
</dbReference>
<evidence type="ECO:0000256" key="4">
    <source>
        <dbReference type="ARBA" id="ARBA00039122"/>
    </source>
</evidence>
<comment type="catalytic activity">
    <reaction evidence="5">
        <text>succinate semialdehyde + NADP(+) + H2O = succinate + NADPH + 2 H(+)</text>
        <dbReference type="Rhea" id="RHEA:13213"/>
        <dbReference type="ChEBI" id="CHEBI:15377"/>
        <dbReference type="ChEBI" id="CHEBI:15378"/>
        <dbReference type="ChEBI" id="CHEBI:30031"/>
        <dbReference type="ChEBI" id="CHEBI:57706"/>
        <dbReference type="ChEBI" id="CHEBI:57783"/>
        <dbReference type="ChEBI" id="CHEBI:58349"/>
        <dbReference type="EC" id="1.2.1.79"/>
    </reaction>
</comment>
<name>A0A1L7CQ95_9CORY</name>
<dbReference type="CDD" id="cd07101">
    <property type="entry name" value="ALDH_SSADH2_GabD2"/>
    <property type="match status" value="1"/>
</dbReference>
<proteinExistence type="inferred from homology"/>
<dbReference type="STRING" id="1437875.CFRA_00275"/>
<dbReference type="SUPFAM" id="SSF53720">
    <property type="entry name" value="ALDH-like"/>
    <property type="match status" value="1"/>
</dbReference>